<accession>A0A9C7L963</accession>
<comment type="caution">
    <text evidence="2">The sequence shown here is derived from an EMBL/GenBank/DDBJ whole genome shotgun (WGS) entry which is preliminary data.</text>
</comment>
<dbReference type="Pfam" id="PF13602">
    <property type="entry name" value="ADH_zinc_N_2"/>
    <property type="match status" value="1"/>
</dbReference>
<dbReference type="Gene3D" id="3.90.180.10">
    <property type="entry name" value="Medium-chain alcohol dehydrogenases, catalytic domain"/>
    <property type="match status" value="1"/>
</dbReference>
<dbReference type="EMBL" id="CAKJTG010000003">
    <property type="protein sequence ID" value="CAG9606962.1"/>
    <property type="molecule type" value="Genomic_DNA"/>
</dbReference>
<dbReference type="PANTHER" id="PTHR11695:SF648">
    <property type="entry name" value="ZINC-BINDING OXIDOREDUCTASE"/>
    <property type="match status" value="1"/>
</dbReference>
<protein>
    <submittedName>
        <fullName evidence="2">2-haloacrylate reductase</fullName>
        <ecNumber evidence="2">1.3.1.103</ecNumber>
    </submittedName>
</protein>
<evidence type="ECO:0000313" key="2">
    <source>
        <dbReference type="EMBL" id="CAG9606962.1"/>
    </source>
</evidence>
<dbReference type="SMART" id="SM00829">
    <property type="entry name" value="PKS_ER"/>
    <property type="match status" value="1"/>
</dbReference>
<dbReference type="Proteomes" id="UP000789845">
    <property type="component" value="Unassembled WGS sequence"/>
</dbReference>
<dbReference type="PROSITE" id="PS01162">
    <property type="entry name" value="QOR_ZETA_CRYSTAL"/>
    <property type="match status" value="1"/>
</dbReference>
<dbReference type="SUPFAM" id="SSF50129">
    <property type="entry name" value="GroES-like"/>
    <property type="match status" value="1"/>
</dbReference>
<dbReference type="CDD" id="cd08267">
    <property type="entry name" value="MDR1"/>
    <property type="match status" value="1"/>
</dbReference>
<dbReference type="InterPro" id="IPR050700">
    <property type="entry name" value="YIM1/Zinc_Alcohol_DH_Fams"/>
</dbReference>
<dbReference type="InterPro" id="IPR002364">
    <property type="entry name" value="Quin_OxRdtase/zeta-crystal_CS"/>
</dbReference>
<dbReference type="SUPFAM" id="SSF51735">
    <property type="entry name" value="NAD(P)-binding Rossmann-fold domains"/>
    <property type="match status" value="1"/>
</dbReference>
<evidence type="ECO:0000259" key="1">
    <source>
        <dbReference type="SMART" id="SM00829"/>
    </source>
</evidence>
<dbReference type="GO" id="GO:0102523">
    <property type="term" value="F:2-chloroacrylate reductase activity"/>
    <property type="evidence" value="ECO:0007669"/>
    <property type="project" value="UniProtKB-EC"/>
</dbReference>
<dbReference type="Pfam" id="PF08240">
    <property type="entry name" value="ADH_N"/>
    <property type="match status" value="1"/>
</dbReference>
<dbReference type="GO" id="GO:0008270">
    <property type="term" value="F:zinc ion binding"/>
    <property type="evidence" value="ECO:0007669"/>
    <property type="project" value="InterPro"/>
</dbReference>
<reference evidence="2" key="1">
    <citation type="submission" date="2021-10" db="EMBL/GenBank/DDBJ databases">
        <authorList>
            <person name="Criscuolo A."/>
        </authorList>
    </citation>
    <scope>NUCLEOTIDE SEQUENCE</scope>
    <source>
        <strain evidence="2">CIP111885</strain>
    </source>
</reference>
<gene>
    <name evidence="2" type="ORF">NEOCIP111885_00650</name>
</gene>
<sequence>MRAAIHSTYGPPEVMEIKDVEQPSIIDDDRVMIKVHSASVNALDYLYRKGYLPTRLENGLTKPKNSILGIDVAGTIEAVGKNVQKFNVGDHVFGSCFGSHAEYVSPREKFLSHMPKNVTFEEAAAIPCAAQTALQALRDVAQVKQGQRVLIYGASGGVGHFAVQLARYFGAEVTAVCSTSNLEWVKELGAHHVIDYSKEDFVGNGKKYDVILDAVGKRTFFSCLRSLTENGIYITEHLFYPKYHPVQIMISSLFGSKKAKIHFTKPNDKDLDFLRSLVEEEKLRPVIEKCFPFEQIVEAHRHVESGRTKGKVVLTFNNGAEEE</sequence>
<dbReference type="InterPro" id="IPR036291">
    <property type="entry name" value="NAD(P)-bd_dom_sf"/>
</dbReference>
<keyword evidence="2" id="KW-0560">Oxidoreductase</keyword>
<keyword evidence="3" id="KW-1185">Reference proteome</keyword>
<dbReference type="InterPro" id="IPR020843">
    <property type="entry name" value="ER"/>
</dbReference>
<dbReference type="InterPro" id="IPR011032">
    <property type="entry name" value="GroES-like_sf"/>
</dbReference>
<organism evidence="2 3">
    <name type="scientific">Pseudoneobacillus rhizosphaerae</name>
    <dbReference type="NCBI Taxonomy" id="2880968"/>
    <lineage>
        <taxon>Bacteria</taxon>
        <taxon>Bacillati</taxon>
        <taxon>Bacillota</taxon>
        <taxon>Bacilli</taxon>
        <taxon>Bacillales</taxon>
        <taxon>Bacillaceae</taxon>
        <taxon>Pseudoneobacillus</taxon>
    </lineage>
</organism>
<feature type="domain" description="Enoyl reductase (ER)" evidence="1">
    <location>
        <begin position="10"/>
        <end position="314"/>
    </location>
</feature>
<name>A0A9C7L963_9BACI</name>
<proteinExistence type="predicted"/>
<evidence type="ECO:0000313" key="3">
    <source>
        <dbReference type="Proteomes" id="UP000789845"/>
    </source>
</evidence>
<dbReference type="Gene3D" id="3.40.50.720">
    <property type="entry name" value="NAD(P)-binding Rossmann-like Domain"/>
    <property type="match status" value="1"/>
</dbReference>
<dbReference type="AlphaFoldDB" id="A0A9C7L963"/>
<dbReference type="InterPro" id="IPR013154">
    <property type="entry name" value="ADH-like_N"/>
</dbReference>
<dbReference type="PANTHER" id="PTHR11695">
    <property type="entry name" value="ALCOHOL DEHYDROGENASE RELATED"/>
    <property type="match status" value="1"/>
</dbReference>
<dbReference type="RefSeq" id="WP_230495236.1">
    <property type="nucleotide sequence ID" value="NZ_CAKJTG010000003.1"/>
</dbReference>
<dbReference type="EC" id="1.3.1.103" evidence="2"/>